<evidence type="ECO:0000313" key="1">
    <source>
        <dbReference type="EMBL" id="MDK4307060.1"/>
    </source>
</evidence>
<dbReference type="RefSeq" id="WP_259802846.1">
    <property type="nucleotide sequence ID" value="NZ_CP100362.1"/>
</dbReference>
<gene>
    <name evidence="1" type="ORF">QPX42_05810</name>
</gene>
<proteinExistence type="predicted"/>
<dbReference type="EMBL" id="JASNVH010000008">
    <property type="protein sequence ID" value="MDK4307060.1"/>
    <property type="molecule type" value="Genomic_DNA"/>
</dbReference>
<name>A0AAP4BRA5_9CORY</name>
<accession>A0AAP4BRA5</accession>
<protein>
    <submittedName>
        <fullName evidence="1">Uncharacterized protein</fullName>
    </submittedName>
</protein>
<dbReference type="Proteomes" id="UP001224412">
    <property type="component" value="Unassembled WGS sequence"/>
</dbReference>
<organism evidence="1 2">
    <name type="scientific">Corynebacterium pseudodiphtheriticum</name>
    <dbReference type="NCBI Taxonomy" id="37637"/>
    <lineage>
        <taxon>Bacteria</taxon>
        <taxon>Bacillati</taxon>
        <taxon>Actinomycetota</taxon>
        <taxon>Actinomycetes</taxon>
        <taxon>Mycobacteriales</taxon>
        <taxon>Corynebacteriaceae</taxon>
        <taxon>Corynebacterium</taxon>
    </lineage>
</organism>
<reference evidence="1" key="1">
    <citation type="submission" date="2023-05" db="EMBL/GenBank/DDBJ databases">
        <title>Metabolic capabilities are highly conserved among human nasal-associated Corynebacterium species in pangenomic analyses.</title>
        <authorList>
            <person name="Tran T.H."/>
            <person name="Roberts A.Q."/>
            <person name="Escapa I.F."/>
            <person name="Gao W."/>
            <person name="Conlan S."/>
            <person name="Kong H."/>
            <person name="Segre J.A."/>
            <person name="Kelly M.S."/>
            <person name="Lemon K.P."/>
        </authorList>
    </citation>
    <scope>NUCLEOTIDE SEQUENCE</scope>
    <source>
        <strain evidence="1">KPL2773</strain>
    </source>
</reference>
<dbReference type="AlphaFoldDB" id="A0AAP4BRA5"/>
<evidence type="ECO:0000313" key="2">
    <source>
        <dbReference type="Proteomes" id="UP001224412"/>
    </source>
</evidence>
<comment type="caution">
    <text evidence="1">The sequence shown here is derived from an EMBL/GenBank/DDBJ whole genome shotgun (WGS) entry which is preliminary data.</text>
</comment>
<sequence length="75" mass="8128">MTSGPLDRQFLADGSYPNVSDPALISQRSIEELLAPLSALRQAEAFVPGQFRTACIDGTIAKILQRLEDIDVPAE</sequence>